<dbReference type="GO" id="GO:0005737">
    <property type="term" value="C:cytoplasm"/>
    <property type="evidence" value="ECO:0007669"/>
    <property type="project" value="TreeGrafter"/>
</dbReference>
<dbReference type="InterPro" id="IPR038717">
    <property type="entry name" value="Tc1-like_DDE_dom"/>
</dbReference>
<feature type="domain" description="HSac2" evidence="2">
    <location>
        <begin position="72"/>
        <end position="257"/>
    </location>
</feature>
<keyword evidence="4" id="KW-1185">Reference proteome</keyword>
<dbReference type="InterPro" id="IPR022158">
    <property type="entry name" value="Inositol_phosphatase"/>
</dbReference>
<dbReference type="GO" id="GO:0003676">
    <property type="term" value="F:nucleic acid binding"/>
    <property type="evidence" value="ECO:0007669"/>
    <property type="project" value="InterPro"/>
</dbReference>
<evidence type="ECO:0000256" key="1">
    <source>
        <dbReference type="ARBA" id="ARBA00009163"/>
    </source>
</evidence>
<reference evidence="3" key="1">
    <citation type="submission" date="2022-11" db="EMBL/GenBank/DDBJ databases">
        <title>Chromosome-level genome of Pogonophryne albipinna.</title>
        <authorList>
            <person name="Jo E."/>
        </authorList>
    </citation>
    <scope>NUCLEOTIDE SEQUENCE</scope>
    <source>
        <strain evidence="3">SGF0006</strain>
        <tissue evidence="3">Muscle</tissue>
    </source>
</reference>
<dbReference type="Pfam" id="PF13358">
    <property type="entry name" value="DDE_3"/>
    <property type="match status" value="1"/>
</dbReference>
<name>A0AAD6FI16_9TELE</name>
<protein>
    <recommendedName>
        <fullName evidence="2">HSac2 domain-containing protein</fullName>
    </recommendedName>
</protein>
<dbReference type="Gene3D" id="3.30.420.10">
    <property type="entry name" value="Ribonuclease H-like superfamily/Ribonuclease H"/>
    <property type="match status" value="1"/>
</dbReference>
<gene>
    <name evidence="3" type="ORF">JOQ06_007490</name>
</gene>
<evidence type="ECO:0000259" key="2">
    <source>
        <dbReference type="PROSITE" id="PS51791"/>
    </source>
</evidence>
<dbReference type="EMBL" id="JAPTMU010000012">
    <property type="protein sequence ID" value="KAJ4934706.1"/>
    <property type="molecule type" value="Genomic_DNA"/>
</dbReference>
<evidence type="ECO:0000313" key="3">
    <source>
        <dbReference type="EMBL" id="KAJ4934706.1"/>
    </source>
</evidence>
<dbReference type="Pfam" id="PF12456">
    <property type="entry name" value="hSac2"/>
    <property type="match status" value="1"/>
</dbReference>
<dbReference type="PANTHER" id="PTHR31108:SF7">
    <property type="entry name" value="TUMOR PROTEIN P63-REGULATED GENE 1-LIKE PROTEIN"/>
    <property type="match status" value="1"/>
</dbReference>
<dbReference type="PANTHER" id="PTHR31108">
    <property type="entry name" value="TUMOR PROTEIN P63-REGULATED GENE 1-LIKE PROTEIN"/>
    <property type="match status" value="1"/>
</dbReference>
<dbReference type="Proteomes" id="UP001219934">
    <property type="component" value="Unassembled WGS sequence"/>
</dbReference>
<dbReference type="InterPro" id="IPR040242">
    <property type="entry name" value="TPRG1-like"/>
</dbReference>
<organism evidence="3 4">
    <name type="scientific">Pogonophryne albipinna</name>
    <dbReference type="NCBI Taxonomy" id="1090488"/>
    <lineage>
        <taxon>Eukaryota</taxon>
        <taxon>Metazoa</taxon>
        <taxon>Chordata</taxon>
        <taxon>Craniata</taxon>
        <taxon>Vertebrata</taxon>
        <taxon>Euteleostomi</taxon>
        <taxon>Actinopterygii</taxon>
        <taxon>Neopterygii</taxon>
        <taxon>Teleostei</taxon>
        <taxon>Neoteleostei</taxon>
        <taxon>Acanthomorphata</taxon>
        <taxon>Eupercaria</taxon>
        <taxon>Perciformes</taxon>
        <taxon>Notothenioidei</taxon>
        <taxon>Pogonophryne</taxon>
    </lineage>
</organism>
<comment type="similarity">
    <text evidence="1">Belongs to the TPRG1 family.</text>
</comment>
<sequence length="418" mass="47794">MLRLNDTVEAESAAIIHPAETEEGVEVAFTPPEAGRSLGYGASVACCPPLQTLTPFHVHNPTMQAKVKDYFVFRPGTIEQAVSDIRTVALPSEDGEVLSVWLLAEIDHWNNEKERLVLITDRSLLVCKYDFLNLLCQQVVRISLNAVDTISVGEFEFPPKSLNKRDGYGIRVQWDKLPRASFINRWNPWSTEMPYATLAEHPMAHADEKVASLCQPVHVQARLKFAREHLDDPEEDWENVIWDQDDCSVKERMNGAMYREILSDNLLPSARALKMKRGWVFQHDNDPKHTARATKEWLRKKHFKVLEWPSQSPDLNPIENLWRELKVHVAQRQPQNITALEEICMEEWAKIPATLDNFRTQLVQAVKKAHKEHPIPGRANGVLILEKPLLIETYLGIMSFINNEAKLGYSITRGKIGF</sequence>
<proteinExistence type="inferred from homology"/>
<evidence type="ECO:0000313" key="4">
    <source>
        <dbReference type="Proteomes" id="UP001219934"/>
    </source>
</evidence>
<accession>A0AAD6FI16</accession>
<dbReference type="AlphaFoldDB" id="A0AAD6FI16"/>
<dbReference type="InterPro" id="IPR034753">
    <property type="entry name" value="hSac2"/>
</dbReference>
<comment type="caution">
    <text evidence="3">The sequence shown here is derived from an EMBL/GenBank/DDBJ whole genome shotgun (WGS) entry which is preliminary data.</text>
</comment>
<dbReference type="InterPro" id="IPR036397">
    <property type="entry name" value="RNaseH_sf"/>
</dbReference>
<dbReference type="PROSITE" id="PS51791">
    <property type="entry name" value="HSAC2"/>
    <property type="match status" value="1"/>
</dbReference>